<dbReference type="PANTHER" id="PTHR16198">
    <property type="match status" value="1"/>
</dbReference>
<feature type="domain" description="KANL2-like probable zinc-finger" evidence="5">
    <location>
        <begin position="31"/>
        <end position="92"/>
    </location>
</feature>
<evidence type="ECO:0000256" key="4">
    <source>
        <dbReference type="SAM" id="MobiDB-lite"/>
    </source>
</evidence>
<feature type="compositionally biased region" description="Polar residues" evidence="4">
    <location>
        <begin position="266"/>
        <end position="276"/>
    </location>
</feature>
<feature type="compositionally biased region" description="Polar residues" evidence="4">
    <location>
        <begin position="178"/>
        <end position="190"/>
    </location>
</feature>
<keyword evidence="2" id="KW-0539">Nucleus</keyword>
<feature type="region of interest" description="Disordered" evidence="4">
    <location>
        <begin position="885"/>
        <end position="939"/>
    </location>
</feature>
<feature type="coiled-coil region" evidence="3">
    <location>
        <begin position="1112"/>
        <end position="1156"/>
    </location>
</feature>
<dbReference type="EMBL" id="JARBDR010000148">
    <property type="protein sequence ID" value="KAJ8319726.1"/>
    <property type="molecule type" value="Genomic_DNA"/>
</dbReference>
<feature type="compositionally biased region" description="Low complexity" evidence="4">
    <location>
        <begin position="606"/>
        <end position="630"/>
    </location>
</feature>
<feature type="compositionally biased region" description="Basic and acidic residues" evidence="4">
    <location>
        <begin position="366"/>
        <end position="380"/>
    </location>
</feature>
<name>A0ABQ9FSL2_TEGGR</name>
<evidence type="ECO:0000313" key="6">
    <source>
        <dbReference type="EMBL" id="KAJ8319726.1"/>
    </source>
</evidence>
<proteinExistence type="predicted"/>
<protein>
    <recommendedName>
        <fullName evidence="5">KANL2-like probable zinc-finger domain-containing protein</fullName>
    </recommendedName>
</protein>
<dbReference type="InterPro" id="IPR025927">
    <property type="entry name" value="Znf_KANL2-like"/>
</dbReference>
<feature type="region of interest" description="Disordered" evidence="4">
    <location>
        <begin position="1439"/>
        <end position="1465"/>
    </location>
</feature>
<comment type="caution">
    <text evidence="6">The sequence shown here is derived from an EMBL/GenBank/DDBJ whole genome shotgun (WGS) entry which is preliminary data.</text>
</comment>
<evidence type="ECO:0000256" key="2">
    <source>
        <dbReference type="ARBA" id="ARBA00023242"/>
    </source>
</evidence>
<organism evidence="6 7">
    <name type="scientific">Tegillarca granosa</name>
    <name type="common">Malaysian cockle</name>
    <name type="synonym">Anadara granosa</name>
    <dbReference type="NCBI Taxonomy" id="220873"/>
    <lineage>
        <taxon>Eukaryota</taxon>
        <taxon>Metazoa</taxon>
        <taxon>Spiralia</taxon>
        <taxon>Lophotrochozoa</taxon>
        <taxon>Mollusca</taxon>
        <taxon>Bivalvia</taxon>
        <taxon>Autobranchia</taxon>
        <taxon>Pteriomorphia</taxon>
        <taxon>Arcoida</taxon>
        <taxon>Arcoidea</taxon>
        <taxon>Arcidae</taxon>
        <taxon>Tegillarca</taxon>
    </lineage>
</organism>
<accession>A0ABQ9FSL2</accession>
<evidence type="ECO:0000256" key="1">
    <source>
        <dbReference type="ARBA" id="ARBA00004123"/>
    </source>
</evidence>
<feature type="region of interest" description="Disordered" evidence="4">
    <location>
        <begin position="584"/>
        <end position="630"/>
    </location>
</feature>
<comment type="subcellular location">
    <subcellularLocation>
        <location evidence="1">Nucleus</location>
    </subcellularLocation>
</comment>
<feature type="region of interest" description="Disordered" evidence="4">
    <location>
        <begin position="520"/>
        <end position="571"/>
    </location>
</feature>
<feature type="compositionally biased region" description="Basic residues" evidence="4">
    <location>
        <begin position="910"/>
        <end position="925"/>
    </location>
</feature>
<feature type="region of interest" description="Disordered" evidence="4">
    <location>
        <begin position="446"/>
        <end position="483"/>
    </location>
</feature>
<reference evidence="6 7" key="1">
    <citation type="submission" date="2022-12" db="EMBL/GenBank/DDBJ databases">
        <title>Chromosome-level genome of Tegillarca granosa.</title>
        <authorList>
            <person name="Kim J."/>
        </authorList>
    </citation>
    <scope>NUCLEOTIDE SEQUENCE [LARGE SCALE GENOMIC DNA]</scope>
    <source>
        <strain evidence="6">Teg-2019</strain>
        <tissue evidence="6">Adductor muscle</tissue>
    </source>
</reference>
<feature type="domain" description="KANL2-like probable zinc-finger" evidence="5">
    <location>
        <begin position="816"/>
        <end position="878"/>
    </location>
</feature>
<evidence type="ECO:0000256" key="3">
    <source>
        <dbReference type="SAM" id="Coils"/>
    </source>
</evidence>
<keyword evidence="7" id="KW-1185">Reference proteome</keyword>
<feature type="region of interest" description="Disordered" evidence="4">
    <location>
        <begin position="149"/>
        <end position="196"/>
    </location>
</feature>
<feature type="compositionally biased region" description="Polar residues" evidence="4">
    <location>
        <begin position="520"/>
        <end position="535"/>
    </location>
</feature>
<feature type="compositionally biased region" description="Polar residues" evidence="4">
    <location>
        <begin position="387"/>
        <end position="404"/>
    </location>
</feature>
<feature type="region of interest" description="Disordered" evidence="4">
    <location>
        <begin position="353"/>
        <end position="417"/>
    </location>
</feature>
<dbReference type="Pfam" id="PF13891">
    <property type="entry name" value="zf-C3HC3H_KANSL2"/>
    <property type="match status" value="2"/>
</dbReference>
<feature type="compositionally biased region" description="Low complexity" evidence="4">
    <location>
        <begin position="446"/>
        <end position="460"/>
    </location>
</feature>
<feature type="region of interest" description="Disordered" evidence="4">
    <location>
        <begin position="242"/>
        <end position="280"/>
    </location>
</feature>
<gene>
    <name evidence="6" type="ORF">KUTeg_002725</name>
</gene>
<feature type="compositionally biased region" description="Basic and acidic residues" evidence="4">
    <location>
        <begin position="885"/>
        <end position="895"/>
    </location>
</feature>
<dbReference type="PANTHER" id="PTHR16198:SF2">
    <property type="entry name" value="INO80 COMPLEX SUBUNIT D"/>
    <property type="match status" value="1"/>
</dbReference>
<evidence type="ECO:0000259" key="5">
    <source>
        <dbReference type="Pfam" id="PF13891"/>
    </source>
</evidence>
<evidence type="ECO:0000313" key="7">
    <source>
        <dbReference type="Proteomes" id="UP001217089"/>
    </source>
</evidence>
<feature type="compositionally biased region" description="Basic and acidic residues" evidence="4">
    <location>
        <begin position="246"/>
        <end position="255"/>
    </location>
</feature>
<sequence>MCLVFLMCYSNSEMYEGKNIHYSSYDKKPLCSFSGKVCNQHRLNGYAFCVRHILEDPTAPFKRCAYVAKSSKQTCTQAIPQHEERRYCNNHMQVLGMLPKKERKKKEKPDQNIMLPSPIDIKVPFEDRVKSRFNTKIRNNDVILKVSKGLEDPDDPYAFPDPSGDAGSRVGTPGSGPLSESPSDTPNSVVKSPGDGCVSSIAKLYPELAEKLEKIKPKQEIKVKEKGKSKISRTMNQLQTRIAQNKIKDKQKRVQESSSQSQSPSHFGNLTSSPNIHSPGMHAIQMETEKTLTNNHDGSIQHREMLNSSVVSDLPGFQDLTKRHDLHSSQELNKQYQSLQHSLHDFNRQKDLHPTLKQDGSQSPQEIRKRHDRSSQDMKRPRPPFNDLQSTGVQGMTQSVSQTGVLPGTPIPGLSPSNISGLPPGLLPNVTPSMLQALSPNSLSRLMSGPLSLSSQLQGQHQKRQLESRENKPAQIPTGLPLQNVSHVPVPGLHPALRDENFLHHQQALLNQRSNIHLQQQVKPQVTSATMVSKETQPKQQQHQQPPPHFPVMPEPPPYRPSNLSLTSSSSVMPVVSTSTVTTPSVTVTSSSHQGQGLPPPPPYAPTTTTTQSTISSVLPSTKSKSSRTSTVPTFSVIPHEFLQVTRTPVRKIQNVLNEKDAHKRLRVESSIKYYNQCLKRKKDNHSLLGLGLSSSEDSSGSDDEMLLPWQPDWFTASSDEDNFDDDEDDQDDALRTAKVALVRARLRRQCFQSRKSHKANHSQYRNYNSATLSLIQAARDQPQASVKALQEILQKQSPPIDKYKMRGFEKRQCCYKNDDEVQCKNPVLPCTNHCQKHIMYNVDQQLFDYCTAKFADNTQCCVPVFDFKHELPLCIEHGKKADNYHKSQDGEIKPKRQRKKTKPSALTRPPKKGKKKKNQRRNIRPQKPSPPSLPTGLTVFMEDSKQDISHVTVILTSREMPPLYSIDTKSQSETVPDNKTDEEVLKDEEVAEVNNIENKPEIDGKTQNTAASTVITSVSTATKPSPPQKSTTTTIEVTKESTEKSSLSEIPDHVLEANFAPDMDKALGLPLEQASKLLEEQDFTDVFNKIPDDFDLFSGKNGDFLPTKEEVEELERSLAAVNREVRCAQQSWETLSQVEKDLIENEEQLKEMAATLLSQSLHGNGNMTGEMCNGLPDSVSADSVSAVPNRNVPISTDISMLQAPARTASEVTNNYNFIAGQQQQGTVLSNVQVGSVTQSNTALTITVNATSQNSRPTLPNPNVFTHPVHQQRFLTAHNSLPPGYHSTHVLPGQQFLQQQQAQQSPSNIPVQQLVNASSLTGIRNINLSSIDGRLTVDNIQGTIPTLTKSQSLPAGTQLQNNIPVSHVAWQGNLGNVISFQNGFPLQNATFVHTGAETSQGNIKFGLNMHLNASELKELAQFQSSTHSATATGTVRAPHQGLTNAQPLPAYQGPPPYKASSGSGS</sequence>
<feature type="compositionally biased region" description="Pro residues" evidence="4">
    <location>
        <begin position="545"/>
        <end position="560"/>
    </location>
</feature>
<dbReference type="Proteomes" id="UP001217089">
    <property type="component" value="Unassembled WGS sequence"/>
</dbReference>
<feature type="compositionally biased region" description="Low complexity" evidence="4">
    <location>
        <begin position="256"/>
        <end position="265"/>
    </location>
</feature>
<feature type="compositionally biased region" description="Low complexity" evidence="4">
    <location>
        <begin position="584"/>
        <end position="597"/>
    </location>
</feature>
<keyword evidence="3" id="KW-0175">Coiled coil</keyword>